<feature type="non-terminal residue" evidence="1">
    <location>
        <position position="51"/>
    </location>
</feature>
<evidence type="ECO:0000313" key="1">
    <source>
        <dbReference type="EMBL" id="GAH81100.1"/>
    </source>
</evidence>
<dbReference type="EMBL" id="BARU01040758">
    <property type="protein sequence ID" value="GAH81100.1"/>
    <property type="molecule type" value="Genomic_DNA"/>
</dbReference>
<accession>X1JHX8</accession>
<proteinExistence type="predicted"/>
<protein>
    <submittedName>
        <fullName evidence="1">Uncharacterized protein</fullName>
    </submittedName>
</protein>
<comment type="caution">
    <text evidence="1">The sequence shown here is derived from an EMBL/GenBank/DDBJ whole genome shotgun (WGS) entry which is preliminary data.</text>
</comment>
<dbReference type="AlphaFoldDB" id="X1JHX8"/>
<name>X1JHX8_9ZZZZ</name>
<organism evidence="1">
    <name type="scientific">marine sediment metagenome</name>
    <dbReference type="NCBI Taxonomy" id="412755"/>
    <lineage>
        <taxon>unclassified sequences</taxon>
        <taxon>metagenomes</taxon>
        <taxon>ecological metagenomes</taxon>
    </lineage>
</organism>
<gene>
    <name evidence="1" type="ORF">S03H2_62962</name>
</gene>
<reference evidence="1" key="1">
    <citation type="journal article" date="2014" name="Front. Microbiol.">
        <title>High frequency of phylogenetically diverse reductive dehalogenase-homologous genes in deep subseafloor sedimentary metagenomes.</title>
        <authorList>
            <person name="Kawai M."/>
            <person name="Futagami T."/>
            <person name="Toyoda A."/>
            <person name="Takaki Y."/>
            <person name="Nishi S."/>
            <person name="Hori S."/>
            <person name="Arai W."/>
            <person name="Tsubouchi T."/>
            <person name="Morono Y."/>
            <person name="Uchiyama I."/>
            <person name="Ito T."/>
            <person name="Fujiyama A."/>
            <person name="Inagaki F."/>
            <person name="Takami H."/>
        </authorList>
    </citation>
    <scope>NUCLEOTIDE SEQUENCE</scope>
    <source>
        <strain evidence="1">Expedition CK06-06</strain>
    </source>
</reference>
<sequence>MPGLQVGVYPGELTAGTEVSSTGEGKTLNSKRKMNCFTPPMLLQRDLSIKA</sequence>